<dbReference type="InterPro" id="IPR001680">
    <property type="entry name" value="WD40_rpt"/>
</dbReference>
<dbReference type="SMART" id="SM00320">
    <property type="entry name" value="WD40"/>
    <property type="match status" value="2"/>
</dbReference>
<feature type="compositionally biased region" description="Polar residues" evidence="4">
    <location>
        <begin position="62"/>
        <end position="73"/>
    </location>
</feature>
<dbReference type="PROSITE" id="PS50082">
    <property type="entry name" value="WD_REPEATS_2"/>
    <property type="match status" value="1"/>
</dbReference>
<dbReference type="OrthoDB" id="20669at2759"/>
<dbReference type="InterPro" id="IPR036322">
    <property type="entry name" value="WD40_repeat_dom_sf"/>
</dbReference>
<reference evidence="5" key="1">
    <citation type="submission" date="2021-07" db="EMBL/GenBank/DDBJ databases">
        <authorList>
            <person name="Branca A.L. A."/>
        </authorList>
    </citation>
    <scope>NUCLEOTIDE SEQUENCE</scope>
</reference>
<sequence length="796" mass="88952">MLHFSDCHAAENSPSDFAAHCRDPASPRHVSCDIDPTSAQPRVMNTPLSFVDGISIREDDASTLNSTPRSDIFSNDDRSTSASTNMASDVDRRLHDVGVAALAAVSQFPHAVNNESGSFLVSEIVNAVTSAGSPPDYRLLDPGASLLPGRVFFNQRPESHTPAGPEVALGHGSPSGGNENIEAAVQNLIHRTAGRQDMAIAPDTYFESQKEMVMDYDPTPMDDTSSPSSESDDEFEDFIRFYPDEEEYHNSRKQCLMQPDSQMADYDLDDFYKTINYEDIDIDLPQSLGVAVSDPFENHIGEQPEAMPHPASIIHTSTYERNLTVDEFIQRWMVQTNIIPRGFHSESRIPPQLRPLSKMISWEPPREIVRPHDWRRDFYDLQQIPWTETLRVKRSDARAVRDGWYTSYHNLDYSHLSNAKRLPRTEFAFRENSMHTSHKASIEHFQLRNLMSAPAYNTVNFASRSKVLSWTPTTGDARCLIDLSQPDPESGFLGPVKISTMKTAHGLTIAGGFCGEYALHSSAGGAGIKGLVTPDFNDGITNHVDVVPSRTGPSPIGVFASNDKHLRILDTETNVFLSDQTLSQPINCTATSPDSRLRVVIGDSPDAWVIESDTGRPVQPLRGHRDFGFACAWSPDMRHIATSNQDKTVIIWDARTWRPLETIDSDVAGYRSLRFSPVGGGPRTLLCTEPADRISIIDAQLFRSRQVHDFFGEIGGADYSPCGGNIWVANTDRHFGGFMQYQRRQWGQRVGLTDLPNEWLLEDELEDDSKCQLSRKERGLRFLKNLSEQEHDSLIL</sequence>
<dbReference type="Gene3D" id="2.130.10.10">
    <property type="entry name" value="YVTN repeat-like/Quinoprotein amine dehydrogenase"/>
    <property type="match status" value="1"/>
</dbReference>
<keyword evidence="1 3" id="KW-0853">WD repeat</keyword>
<dbReference type="SUPFAM" id="SSF50978">
    <property type="entry name" value="WD40 repeat-like"/>
    <property type="match status" value="1"/>
</dbReference>
<dbReference type="EMBL" id="CAJVPG010000111">
    <property type="protein sequence ID" value="CAG8342975.1"/>
    <property type="molecule type" value="Genomic_DNA"/>
</dbReference>
<evidence type="ECO:0000256" key="2">
    <source>
        <dbReference type="ARBA" id="ARBA00022737"/>
    </source>
</evidence>
<keyword evidence="6" id="KW-1185">Reference proteome</keyword>
<proteinExistence type="predicted"/>
<accession>A0A9W4IV08</accession>
<gene>
    <name evidence="5" type="ORF">PSALAMII_LOCUS2910</name>
</gene>
<feature type="region of interest" description="Disordered" evidence="4">
    <location>
        <begin position="61"/>
        <end position="85"/>
    </location>
</feature>
<name>A0A9W4IV08_9EURO</name>
<feature type="repeat" description="WD" evidence="3">
    <location>
        <begin position="621"/>
        <end position="662"/>
    </location>
</feature>
<evidence type="ECO:0000256" key="4">
    <source>
        <dbReference type="SAM" id="MobiDB-lite"/>
    </source>
</evidence>
<keyword evidence="2" id="KW-0677">Repeat</keyword>
<evidence type="ECO:0000313" key="5">
    <source>
        <dbReference type="EMBL" id="CAG8342975.1"/>
    </source>
</evidence>
<comment type="caution">
    <text evidence="5">The sequence shown here is derived from an EMBL/GenBank/DDBJ whole genome shotgun (WGS) entry which is preliminary data.</text>
</comment>
<dbReference type="PANTHER" id="PTHR43991:SF12">
    <property type="entry name" value="WD REPEAT PROTEIN (AFU_ORTHOLOGUE AFUA_8G05640)"/>
    <property type="match status" value="1"/>
</dbReference>
<dbReference type="PROSITE" id="PS00678">
    <property type="entry name" value="WD_REPEATS_1"/>
    <property type="match status" value="1"/>
</dbReference>
<dbReference type="InterPro" id="IPR015943">
    <property type="entry name" value="WD40/YVTN_repeat-like_dom_sf"/>
</dbReference>
<organism evidence="5 6">
    <name type="scientific">Penicillium salamii</name>
    <dbReference type="NCBI Taxonomy" id="1612424"/>
    <lineage>
        <taxon>Eukaryota</taxon>
        <taxon>Fungi</taxon>
        <taxon>Dikarya</taxon>
        <taxon>Ascomycota</taxon>
        <taxon>Pezizomycotina</taxon>
        <taxon>Eurotiomycetes</taxon>
        <taxon>Eurotiomycetidae</taxon>
        <taxon>Eurotiales</taxon>
        <taxon>Aspergillaceae</taxon>
        <taxon>Penicillium</taxon>
    </lineage>
</organism>
<evidence type="ECO:0008006" key="7">
    <source>
        <dbReference type="Google" id="ProtNLM"/>
    </source>
</evidence>
<dbReference type="Proteomes" id="UP001152649">
    <property type="component" value="Unassembled WGS sequence"/>
</dbReference>
<evidence type="ECO:0000313" key="6">
    <source>
        <dbReference type="Proteomes" id="UP001152649"/>
    </source>
</evidence>
<dbReference type="AlphaFoldDB" id="A0A9W4IV08"/>
<evidence type="ECO:0000256" key="3">
    <source>
        <dbReference type="PROSITE-ProRule" id="PRU00221"/>
    </source>
</evidence>
<dbReference type="PANTHER" id="PTHR43991">
    <property type="entry name" value="WD REPEAT PROTEIN (AFU_ORTHOLOGUE AFUA_8G05640)-RELATED"/>
    <property type="match status" value="1"/>
</dbReference>
<evidence type="ECO:0000256" key="1">
    <source>
        <dbReference type="ARBA" id="ARBA00022574"/>
    </source>
</evidence>
<dbReference type="PROSITE" id="PS50294">
    <property type="entry name" value="WD_REPEATS_REGION"/>
    <property type="match status" value="1"/>
</dbReference>
<dbReference type="InterPro" id="IPR019775">
    <property type="entry name" value="WD40_repeat_CS"/>
</dbReference>
<dbReference type="Pfam" id="PF00400">
    <property type="entry name" value="WD40"/>
    <property type="match status" value="1"/>
</dbReference>
<protein>
    <recommendedName>
        <fullName evidence="7">WD repeat protein</fullName>
    </recommendedName>
</protein>